<evidence type="ECO:0000256" key="4">
    <source>
        <dbReference type="ARBA" id="ARBA00022692"/>
    </source>
</evidence>
<feature type="transmembrane region" description="Helical" evidence="7">
    <location>
        <begin position="332"/>
        <end position="349"/>
    </location>
</feature>
<dbReference type="Proteomes" id="UP000275256">
    <property type="component" value="Unassembled WGS sequence"/>
</dbReference>
<dbReference type="CDD" id="cd17321">
    <property type="entry name" value="MFS_MMR_MDR_like"/>
    <property type="match status" value="1"/>
</dbReference>
<evidence type="ECO:0000313" key="10">
    <source>
        <dbReference type="Proteomes" id="UP000275256"/>
    </source>
</evidence>
<feature type="domain" description="Major facilitator superfamily (MFS) profile" evidence="8">
    <location>
        <begin position="9"/>
        <end position="457"/>
    </location>
</feature>
<feature type="transmembrane region" description="Helical" evidence="7">
    <location>
        <begin position="195"/>
        <end position="215"/>
    </location>
</feature>
<feature type="transmembrane region" description="Helical" evidence="7">
    <location>
        <begin position="434"/>
        <end position="453"/>
    </location>
</feature>
<sequence>MGSAAGRWILLVSILGSGLAGIDATVVNVALPAIGGSLGAGFTGLQWTVTAYTLTLAAFILLGGSLADRFGRRRMFIVGVVWFAAASMLCGLAPGIGTLIAARTLQGIGGALLTPGSLAILQATFAPGDRAKAIGAWSGLSGVATAIGPFLGGWLVEHASWRWVFLINAPVAALVVFLALRYVPESRDPAAAPRLDIAGAALGVVALGGITYGLLEQPSQGITALPVLGALVLGVAAGVAFGVVEWRSTSPMVPLDIFRSRQFTAANLVTFTVYGGFGAVFFLLIIQLQVVSGFSPLAAGVSILPITFIMLALSSASGALAYRIGPRLQMSVGPAVCALGLVLMLRIGPDASYVADVLPGVAVFGLGLAIMVAPLTATALSSAPVDRAGLASGVNNAVARAAGLLAIAVLPAFAGLGGDDYTRPEAFNAGFDRAMWGAVAVLLVGAAIAAISISNHALDEAGHTPGEPGEALRDVARIHTSPHPHPQVIASHCAVAAPPQLIDCGEGADDTSHR</sequence>
<feature type="transmembrane region" description="Helical" evidence="7">
    <location>
        <begin position="161"/>
        <end position="183"/>
    </location>
</feature>
<evidence type="ECO:0000259" key="8">
    <source>
        <dbReference type="PROSITE" id="PS50850"/>
    </source>
</evidence>
<dbReference type="Pfam" id="PF07690">
    <property type="entry name" value="MFS_1"/>
    <property type="match status" value="1"/>
</dbReference>
<dbReference type="Gene3D" id="1.20.1250.20">
    <property type="entry name" value="MFS general substrate transporter like domains"/>
    <property type="match status" value="1"/>
</dbReference>
<keyword evidence="4 7" id="KW-0812">Transmembrane</keyword>
<dbReference type="InterPro" id="IPR020846">
    <property type="entry name" value="MFS_dom"/>
</dbReference>
<dbReference type="GO" id="GO:0005886">
    <property type="term" value="C:plasma membrane"/>
    <property type="evidence" value="ECO:0007669"/>
    <property type="project" value="UniProtKB-SubCell"/>
</dbReference>
<feature type="transmembrane region" description="Helical" evidence="7">
    <location>
        <begin position="221"/>
        <end position="244"/>
    </location>
</feature>
<feature type="transmembrane region" description="Helical" evidence="7">
    <location>
        <begin position="298"/>
        <end position="320"/>
    </location>
</feature>
<dbReference type="InterPro" id="IPR011701">
    <property type="entry name" value="MFS"/>
</dbReference>
<evidence type="ECO:0000256" key="7">
    <source>
        <dbReference type="SAM" id="Phobius"/>
    </source>
</evidence>
<name>A0A3M0G9Y8_9ACTN</name>
<keyword evidence="6 7" id="KW-0472">Membrane</keyword>
<dbReference type="InterPro" id="IPR004638">
    <property type="entry name" value="EmrB-like"/>
</dbReference>
<dbReference type="OrthoDB" id="7375466at2"/>
<proteinExistence type="predicted"/>
<evidence type="ECO:0000256" key="5">
    <source>
        <dbReference type="ARBA" id="ARBA00022989"/>
    </source>
</evidence>
<comment type="subcellular location">
    <subcellularLocation>
        <location evidence="1">Cell membrane</location>
        <topology evidence="1">Multi-pass membrane protein</topology>
    </subcellularLocation>
</comment>
<dbReference type="AlphaFoldDB" id="A0A3M0G9Y8"/>
<keyword evidence="5 7" id="KW-1133">Transmembrane helix</keyword>
<evidence type="ECO:0000256" key="2">
    <source>
        <dbReference type="ARBA" id="ARBA00022448"/>
    </source>
</evidence>
<dbReference type="InterPro" id="IPR036259">
    <property type="entry name" value="MFS_trans_sf"/>
</dbReference>
<evidence type="ECO:0000313" key="9">
    <source>
        <dbReference type="EMBL" id="RMB61861.1"/>
    </source>
</evidence>
<keyword evidence="3" id="KW-1003">Cell membrane</keyword>
<reference evidence="9 10" key="1">
    <citation type="submission" date="2018-10" db="EMBL/GenBank/DDBJ databases">
        <title>Tessaracoccus antarcticuss sp. nov., isolated from sediment.</title>
        <authorList>
            <person name="Zhou L.Y."/>
            <person name="Du Z.J."/>
        </authorList>
    </citation>
    <scope>NUCLEOTIDE SEQUENCE [LARGE SCALE GENOMIC DNA]</scope>
    <source>
        <strain evidence="9 10">JDX10</strain>
    </source>
</reference>
<feature type="transmembrane region" description="Helical" evidence="7">
    <location>
        <begin position="76"/>
        <end position="102"/>
    </location>
</feature>
<dbReference type="EMBL" id="REFW01000001">
    <property type="protein sequence ID" value="RMB61861.1"/>
    <property type="molecule type" value="Genomic_DNA"/>
</dbReference>
<protein>
    <submittedName>
        <fullName evidence="9">DHA2 family efflux MFS transporter permease subunit</fullName>
    </submittedName>
</protein>
<keyword evidence="10" id="KW-1185">Reference proteome</keyword>
<accession>A0A3M0G9Y8</accession>
<dbReference type="SUPFAM" id="SSF103473">
    <property type="entry name" value="MFS general substrate transporter"/>
    <property type="match status" value="1"/>
</dbReference>
<dbReference type="PROSITE" id="PS50850">
    <property type="entry name" value="MFS"/>
    <property type="match status" value="1"/>
</dbReference>
<feature type="transmembrane region" description="Helical" evidence="7">
    <location>
        <begin position="108"/>
        <end position="126"/>
    </location>
</feature>
<dbReference type="Gene3D" id="1.20.1720.10">
    <property type="entry name" value="Multidrug resistance protein D"/>
    <property type="match status" value="1"/>
</dbReference>
<dbReference type="PANTHER" id="PTHR42718:SF42">
    <property type="entry name" value="EXPORT PROTEIN"/>
    <property type="match status" value="1"/>
</dbReference>
<organism evidence="9 10">
    <name type="scientific">Tessaracoccus antarcticus</name>
    <dbReference type="NCBI Taxonomy" id="2479848"/>
    <lineage>
        <taxon>Bacteria</taxon>
        <taxon>Bacillati</taxon>
        <taxon>Actinomycetota</taxon>
        <taxon>Actinomycetes</taxon>
        <taxon>Propionibacteriales</taxon>
        <taxon>Propionibacteriaceae</taxon>
        <taxon>Tessaracoccus</taxon>
    </lineage>
</organism>
<gene>
    <name evidence="9" type="ORF">EAX62_04450</name>
</gene>
<feature type="transmembrane region" description="Helical" evidence="7">
    <location>
        <begin position="133"/>
        <end position="155"/>
    </location>
</feature>
<keyword evidence="2" id="KW-0813">Transport</keyword>
<feature type="transmembrane region" description="Helical" evidence="7">
    <location>
        <begin position="265"/>
        <end position="286"/>
    </location>
</feature>
<dbReference type="GO" id="GO:0022857">
    <property type="term" value="F:transmembrane transporter activity"/>
    <property type="evidence" value="ECO:0007669"/>
    <property type="project" value="InterPro"/>
</dbReference>
<evidence type="ECO:0000256" key="3">
    <source>
        <dbReference type="ARBA" id="ARBA00022475"/>
    </source>
</evidence>
<feature type="transmembrane region" description="Helical" evidence="7">
    <location>
        <begin position="361"/>
        <end position="385"/>
    </location>
</feature>
<evidence type="ECO:0000256" key="6">
    <source>
        <dbReference type="ARBA" id="ARBA00023136"/>
    </source>
</evidence>
<evidence type="ECO:0000256" key="1">
    <source>
        <dbReference type="ARBA" id="ARBA00004651"/>
    </source>
</evidence>
<dbReference type="PANTHER" id="PTHR42718">
    <property type="entry name" value="MAJOR FACILITATOR SUPERFAMILY MULTIDRUG TRANSPORTER MFSC"/>
    <property type="match status" value="1"/>
</dbReference>
<dbReference type="NCBIfam" id="TIGR00711">
    <property type="entry name" value="efflux_EmrB"/>
    <property type="match status" value="1"/>
</dbReference>
<feature type="transmembrane region" description="Helical" evidence="7">
    <location>
        <begin position="397"/>
        <end position="414"/>
    </location>
</feature>
<comment type="caution">
    <text evidence="9">The sequence shown here is derived from an EMBL/GenBank/DDBJ whole genome shotgun (WGS) entry which is preliminary data.</text>
</comment>
<feature type="transmembrane region" description="Helical" evidence="7">
    <location>
        <begin position="44"/>
        <end position="64"/>
    </location>
</feature>